<gene>
    <name evidence="3" type="ORF">KX928_19360</name>
</gene>
<feature type="signal peptide" evidence="1">
    <location>
        <begin position="1"/>
        <end position="18"/>
    </location>
</feature>
<dbReference type="Pfam" id="PF09375">
    <property type="entry name" value="Peptidase_M75"/>
    <property type="match status" value="1"/>
</dbReference>
<keyword evidence="1" id="KW-0732">Signal</keyword>
<evidence type="ECO:0000313" key="3">
    <source>
        <dbReference type="EMBL" id="MBW4709947.1"/>
    </source>
</evidence>
<evidence type="ECO:0000256" key="1">
    <source>
        <dbReference type="SAM" id="SignalP"/>
    </source>
</evidence>
<evidence type="ECO:0000259" key="2">
    <source>
        <dbReference type="Pfam" id="PF09375"/>
    </source>
</evidence>
<dbReference type="AlphaFoldDB" id="A0A9X1K4Q3"/>
<feature type="domain" description="Imelysin-like" evidence="2">
    <location>
        <begin position="28"/>
        <end position="302"/>
    </location>
</feature>
<protein>
    <submittedName>
        <fullName evidence="3">Imelysin family protein</fullName>
    </submittedName>
</protein>
<comment type="caution">
    <text evidence="3">The sequence shown here is derived from an EMBL/GenBank/DDBJ whole genome shotgun (WGS) entry which is preliminary data.</text>
</comment>
<dbReference type="InterPro" id="IPR034984">
    <property type="entry name" value="Imelysin-like_IPPA"/>
</dbReference>
<feature type="chain" id="PRO_5040915418" evidence="1">
    <location>
        <begin position="19"/>
        <end position="325"/>
    </location>
</feature>
<evidence type="ECO:0000313" key="4">
    <source>
        <dbReference type="Proteomes" id="UP001138661"/>
    </source>
</evidence>
<proteinExistence type="predicted"/>
<dbReference type="Proteomes" id="UP001138661">
    <property type="component" value="Unassembled WGS sequence"/>
</dbReference>
<organism evidence="3 4">
    <name type="scientific">Roseobacter insulae</name>
    <dbReference type="NCBI Taxonomy" id="2859783"/>
    <lineage>
        <taxon>Bacteria</taxon>
        <taxon>Pseudomonadati</taxon>
        <taxon>Pseudomonadota</taxon>
        <taxon>Alphaproteobacteria</taxon>
        <taxon>Rhodobacterales</taxon>
        <taxon>Roseobacteraceae</taxon>
        <taxon>Roseobacter</taxon>
    </lineage>
</organism>
<accession>A0A9X1K4Q3</accession>
<reference evidence="3" key="1">
    <citation type="submission" date="2021-07" db="EMBL/GenBank/DDBJ databases">
        <title>Roseobacter insulae sp. nov., isolated from a tidal flat.</title>
        <authorList>
            <person name="Park S."/>
            <person name="Yoon J.-H."/>
        </authorList>
    </citation>
    <scope>NUCLEOTIDE SEQUENCE</scope>
    <source>
        <strain evidence="3">YSTF-M11</strain>
    </source>
</reference>
<name>A0A9X1K4Q3_9RHOB</name>
<dbReference type="InterPro" id="IPR018976">
    <property type="entry name" value="Imelysin-like"/>
</dbReference>
<sequence>MRLIALCCGLLGGGPAVADLMAVRDQHILPGYAAFAAASKALEKTARDDCSPRSVLPVFHVAFDAWVSISHVQFGPVETRGASLSLAFWPDPKDRVGKALARLSHDQDAAVQTPDAFAQVSVAVQGFTALERLLTEPQGDPAYACRLTHAITRNIRRIADALTRDWNSAFGTAFVTAGAASNPTFPDSKDAERAVFTSLSTALEFLHDQRLGRPLGTFERPRPKRAEARRSDRSARHVILSLTVLKDLTNVFAHTPLGQVNAAFDAALARVAALDDPAFAGVSDPVRRLRIEALQHKVRELQIVVARDVGVALGINTGFNSLDGD</sequence>
<keyword evidence="4" id="KW-1185">Reference proteome</keyword>
<dbReference type="CDD" id="cd14659">
    <property type="entry name" value="Imelysin-like_IPPA"/>
    <property type="match status" value="1"/>
</dbReference>
<dbReference type="EMBL" id="JAHXDN010000006">
    <property type="protein sequence ID" value="MBW4709947.1"/>
    <property type="molecule type" value="Genomic_DNA"/>
</dbReference>